<feature type="compositionally biased region" description="Basic and acidic residues" evidence="1">
    <location>
        <begin position="642"/>
        <end position="652"/>
    </location>
</feature>
<evidence type="ECO:0000313" key="3">
    <source>
        <dbReference type="EMBL" id="KAB5743128.1"/>
    </source>
</evidence>
<dbReference type="Proteomes" id="UP000437631">
    <property type="component" value="Unassembled WGS sequence"/>
</dbReference>
<evidence type="ECO:0000313" key="4">
    <source>
        <dbReference type="Proteomes" id="UP000437631"/>
    </source>
</evidence>
<feature type="chain" id="PRO_5029628781" description="Cell surface protein" evidence="2">
    <location>
        <begin position="32"/>
        <end position="1157"/>
    </location>
</feature>
<reference evidence="3 4" key="1">
    <citation type="journal article" date="2019" name="Nat. Med.">
        <title>A library of human gut bacterial isolates paired with longitudinal multiomics data enables mechanistic microbiome research.</title>
        <authorList>
            <person name="Poyet M."/>
            <person name="Groussin M."/>
            <person name="Gibbons S.M."/>
            <person name="Avila-Pacheco J."/>
            <person name="Jiang X."/>
            <person name="Kearney S.M."/>
            <person name="Perrotta A.R."/>
            <person name="Berdy B."/>
            <person name="Zhao S."/>
            <person name="Lieberman T.D."/>
            <person name="Swanson P.K."/>
            <person name="Smith M."/>
            <person name="Roesemann S."/>
            <person name="Alexander J.E."/>
            <person name="Rich S.A."/>
            <person name="Livny J."/>
            <person name="Vlamakis H."/>
            <person name="Clish C."/>
            <person name="Bullock K."/>
            <person name="Deik A."/>
            <person name="Scott J."/>
            <person name="Pierce K.A."/>
            <person name="Xavier R.J."/>
            <person name="Alm E.J."/>
        </authorList>
    </citation>
    <scope>NUCLEOTIDE SEQUENCE [LARGE SCALE GENOMIC DNA]</scope>
    <source>
        <strain evidence="3 4">BIOML-A190</strain>
    </source>
</reference>
<comment type="caution">
    <text evidence="3">The sequence shown here is derived from an EMBL/GenBank/DDBJ whole genome shotgun (WGS) entry which is preliminary data.</text>
</comment>
<feature type="region of interest" description="Disordered" evidence="1">
    <location>
        <begin position="631"/>
        <end position="655"/>
    </location>
</feature>
<protein>
    <recommendedName>
        <fullName evidence="5">Cell surface protein</fullName>
    </recommendedName>
</protein>
<feature type="signal peptide" evidence="2">
    <location>
        <begin position="1"/>
        <end position="31"/>
    </location>
</feature>
<evidence type="ECO:0008006" key="5">
    <source>
        <dbReference type="Google" id="ProtNLM"/>
    </source>
</evidence>
<feature type="region of interest" description="Disordered" evidence="1">
    <location>
        <begin position="855"/>
        <end position="877"/>
    </location>
</feature>
<gene>
    <name evidence="3" type="ORF">GA752_10385</name>
</gene>
<name>A0A7J5MV17_BIFAD</name>
<dbReference type="AlphaFoldDB" id="A0A7J5MV17"/>
<proteinExistence type="predicted"/>
<evidence type="ECO:0000256" key="2">
    <source>
        <dbReference type="SAM" id="SignalP"/>
    </source>
</evidence>
<organism evidence="3 4">
    <name type="scientific">Bifidobacterium adolescentis</name>
    <dbReference type="NCBI Taxonomy" id="1680"/>
    <lineage>
        <taxon>Bacteria</taxon>
        <taxon>Bacillati</taxon>
        <taxon>Actinomycetota</taxon>
        <taxon>Actinomycetes</taxon>
        <taxon>Bifidobacteriales</taxon>
        <taxon>Bifidobacteriaceae</taxon>
        <taxon>Bifidobacterium</taxon>
    </lineage>
</organism>
<sequence>MGTMAKRLNRLLAAIAAAATLATGVAGSAWADTADGKVDFDVKAADGTTLDGMDVGLYKVGDWNMDTLERGSDGALTGIHATSADTDDRSGFTVAQDGSQSAVEPHGRAAKAAESAGIAVSDGTDPLDAAWALDPSDPRVKAFAQAYARELSDAGIAAGATAKGAGSTRLDPGVYVAVCGSDSATATLAGTATADGSVVKDRGGMGSVTLTGMAVKSKETSEPNLWDKVKGAVTRLLGVDAADDSDNEVPKLAGKLTVAEVRDTDASDVTTRIWRIGDLGDSSNAIIKGLENGTLTEKAAVRQLAYLTEGTPVASIKGTGLVKTGAGWFLTDSGGAQHVTAVGSDMTGNSLYDGEVFVEGKALSKAKTKASGNKRGISLFSSRMRSARAAAVNTISVDGQVVNGHPVPTIPVKGSSIGTNRFVWHSDQGGREAFCLQPQAYAPLSGTGVRVALQTNAPETWRAFLFYGVGGPGDWFAKNGVSADDGRAIMHIQMAYMRAIQTGDPMTNYTGNVFLYAKGAAWLDFINSHHIDSGYATGNDGNRWFIDTFELSPTGSQSGTQLLVSSKVHRAYDLDLGTQVVTSNDTDSRDDDQTWISDTVAVTSKNGDWPNNERLNMTVTLNYDPTPDGINPDGTVQANNASDRKSVTKSKEWSLSNGLPNGHTEYFHPDWFHPADLFGQGKGWQLGRYWFDVKVTRGGGNIHMNKDMYEHSGYADGNEGFNRTLVTGRTAAKIKVGGSWADLSDAGTLRNLDGSNAPIRDYVNLSGTYPRYKADSNNGGKRQTFTVKQTLHHKDASGKTTDSAVKTFKYAYNEKTPTFAEQNGPEFTPSDLGMKDGWDSGDYWFDNVIEGHLTEDSATDPNADGYRKNTETPGETSVVKTWHSHGQTEENEHWTVAKAAAPTISTRAMAGDARVGGTQKVHDSITIANPDPNRAITIAKVTTTLHMRTGNRKASKTVGPVTIPAGGSRTFDSADFVPSDLKRKGWSAKTDYWFDATVAAADATYPSGAQALSADLIHDGEKDKAQHFALTFSGGPGDFSTQAQGTFSTAGGTSAVHDRLVVTTGADSLADDLSVKVTLNWASSPTATKAEASATKADVVPAGSAHKDLRDFAPSDLKMPAWKAGRYWYDVDIPAQDGVDDAITLHGLTKDTAKESW</sequence>
<dbReference type="EMBL" id="WDLT01000024">
    <property type="protein sequence ID" value="KAB5743128.1"/>
    <property type="molecule type" value="Genomic_DNA"/>
</dbReference>
<evidence type="ECO:0000256" key="1">
    <source>
        <dbReference type="SAM" id="MobiDB-lite"/>
    </source>
</evidence>
<feature type="non-terminal residue" evidence="3">
    <location>
        <position position="1157"/>
    </location>
</feature>
<accession>A0A7J5MV17</accession>
<keyword evidence="2" id="KW-0732">Signal</keyword>